<dbReference type="PROSITE" id="PS00760">
    <property type="entry name" value="SPASE_I_2"/>
    <property type="match status" value="1"/>
</dbReference>
<dbReference type="Pfam" id="PF10502">
    <property type="entry name" value="Peptidase_S26"/>
    <property type="match status" value="1"/>
</dbReference>
<keyword evidence="8" id="KW-0472">Membrane</keyword>
<accession>A0A916S157</accession>
<comment type="catalytic activity">
    <reaction evidence="1 8">
        <text>Cleavage of hydrophobic, N-terminal signal or leader sequences from secreted and periplasmic proteins.</text>
        <dbReference type="EC" id="3.4.21.89"/>
    </reaction>
</comment>
<dbReference type="GO" id="GO:0016020">
    <property type="term" value="C:membrane"/>
    <property type="evidence" value="ECO:0007669"/>
    <property type="project" value="UniProtKB-SubCell"/>
</dbReference>
<dbReference type="PRINTS" id="PR00727">
    <property type="entry name" value="LEADERPTASE"/>
</dbReference>
<dbReference type="CDD" id="cd06530">
    <property type="entry name" value="S26_SPase_I"/>
    <property type="match status" value="1"/>
</dbReference>
<evidence type="ECO:0000313" key="13">
    <source>
        <dbReference type="Proteomes" id="UP000648801"/>
    </source>
</evidence>
<proteinExistence type="inferred from homology"/>
<feature type="domain" description="Peptidase S26" evidence="11">
    <location>
        <begin position="32"/>
        <end position="222"/>
    </location>
</feature>
<dbReference type="GO" id="GO:0006465">
    <property type="term" value="P:signal peptide processing"/>
    <property type="evidence" value="ECO:0007669"/>
    <property type="project" value="InterPro"/>
</dbReference>
<evidence type="ECO:0000256" key="10">
    <source>
        <dbReference type="SAM" id="MobiDB-lite"/>
    </source>
</evidence>
<feature type="compositionally biased region" description="Polar residues" evidence="10">
    <location>
        <begin position="1"/>
        <end position="22"/>
    </location>
</feature>
<organism evidence="12 13">
    <name type="scientific">Edaphobacter acidisoli</name>
    <dbReference type="NCBI Taxonomy" id="2040573"/>
    <lineage>
        <taxon>Bacteria</taxon>
        <taxon>Pseudomonadati</taxon>
        <taxon>Acidobacteriota</taxon>
        <taxon>Terriglobia</taxon>
        <taxon>Terriglobales</taxon>
        <taxon>Acidobacteriaceae</taxon>
        <taxon>Edaphobacter</taxon>
    </lineage>
</organism>
<evidence type="ECO:0000256" key="3">
    <source>
        <dbReference type="ARBA" id="ARBA00013208"/>
    </source>
</evidence>
<reference evidence="12" key="1">
    <citation type="journal article" date="2014" name="Int. J. Syst. Evol. Microbiol.">
        <title>Complete genome sequence of Corynebacterium casei LMG S-19264T (=DSM 44701T), isolated from a smear-ripened cheese.</title>
        <authorList>
            <consortium name="US DOE Joint Genome Institute (JGI-PGF)"/>
            <person name="Walter F."/>
            <person name="Albersmeier A."/>
            <person name="Kalinowski J."/>
            <person name="Ruckert C."/>
        </authorList>
    </citation>
    <scope>NUCLEOTIDE SEQUENCE</scope>
    <source>
        <strain evidence="12">CGMCC 1.15447</strain>
    </source>
</reference>
<comment type="similarity">
    <text evidence="2 9">Belongs to the peptidase S26 family.</text>
</comment>
<keyword evidence="6 8" id="KW-0378">Hydrolase</keyword>
<protein>
    <recommendedName>
        <fullName evidence="4 8">Signal peptidase I</fullName>
        <ecNumber evidence="3 8">3.4.21.89</ecNumber>
    </recommendedName>
</protein>
<sequence length="267" mass="29898">MSTSGVQPDPVQLQTAPNTSPTEPAAKTGVLHTIQALLYIIVIAIFIITFTVQPFRIPSASMEPTLLVGDFLLVTKESPSTDTSNGVFAPDHIHRGDIIIFYYPINPSMHLVKRVVGIPGDHLKLRGGHVYINDKPLSESYAVYRPTPPDNFRDNFPRMQSADPTIDSRWWIRMRNLIDDGELIIPAGNYFVLGDNRNDSEDSRYWGFVPRADIVGKPLIIYFSLREISDDPLAVPVDSIVPAGHRPSAFDLLTSFARWGRTFQIVR</sequence>
<dbReference type="AlphaFoldDB" id="A0A916S157"/>
<dbReference type="PANTHER" id="PTHR43390">
    <property type="entry name" value="SIGNAL PEPTIDASE I"/>
    <property type="match status" value="1"/>
</dbReference>
<evidence type="ECO:0000259" key="11">
    <source>
        <dbReference type="Pfam" id="PF10502"/>
    </source>
</evidence>
<dbReference type="InterPro" id="IPR019756">
    <property type="entry name" value="Pept_S26A_signal_pept_1_Ser-AS"/>
</dbReference>
<comment type="subcellular location">
    <subcellularLocation>
        <location evidence="9">Membrane</location>
        <topology evidence="9">Single-pass type II membrane protein</topology>
    </subcellularLocation>
</comment>
<dbReference type="InterPro" id="IPR019757">
    <property type="entry name" value="Pept_S26A_signal_pept_1_Lys-AS"/>
</dbReference>
<feature type="active site" evidence="7">
    <location>
        <position position="113"/>
    </location>
</feature>
<dbReference type="SUPFAM" id="SSF51306">
    <property type="entry name" value="LexA/Signal peptidase"/>
    <property type="match status" value="1"/>
</dbReference>
<keyword evidence="13" id="KW-1185">Reference proteome</keyword>
<dbReference type="InterPro" id="IPR019758">
    <property type="entry name" value="Pept_S26A_signal_pept_1_CS"/>
</dbReference>
<dbReference type="Gene3D" id="2.10.109.10">
    <property type="entry name" value="Umud Fragment, subunit A"/>
    <property type="match status" value="1"/>
</dbReference>
<gene>
    <name evidence="12" type="primary">lepB</name>
    <name evidence="12" type="ORF">GCM10011507_32790</name>
</gene>
<dbReference type="NCBIfam" id="TIGR02227">
    <property type="entry name" value="sigpep_I_bact"/>
    <property type="match status" value="1"/>
</dbReference>
<name>A0A916S157_9BACT</name>
<feature type="region of interest" description="Disordered" evidence="10">
    <location>
        <begin position="1"/>
        <end position="25"/>
    </location>
</feature>
<dbReference type="EMBL" id="BMJB01000003">
    <property type="protein sequence ID" value="GGA78986.1"/>
    <property type="molecule type" value="Genomic_DNA"/>
</dbReference>
<evidence type="ECO:0000256" key="9">
    <source>
        <dbReference type="RuleBase" id="RU362042"/>
    </source>
</evidence>
<dbReference type="InterPro" id="IPR019533">
    <property type="entry name" value="Peptidase_S26"/>
</dbReference>
<dbReference type="EC" id="3.4.21.89" evidence="3 8"/>
<evidence type="ECO:0000256" key="2">
    <source>
        <dbReference type="ARBA" id="ARBA00009370"/>
    </source>
</evidence>
<dbReference type="InterPro" id="IPR000223">
    <property type="entry name" value="Pept_S26A_signal_pept_1"/>
</dbReference>
<dbReference type="RefSeq" id="WP_188760609.1">
    <property type="nucleotide sequence ID" value="NZ_BMJB01000003.1"/>
</dbReference>
<comment type="caution">
    <text evidence="12">The sequence shown here is derived from an EMBL/GenBank/DDBJ whole genome shotgun (WGS) entry which is preliminary data.</text>
</comment>
<dbReference type="InterPro" id="IPR036286">
    <property type="entry name" value="LexA/Signal_pep-like_sf"/>
</dbReference>
<dbReference type="GO" id="GO:0004252">
    <property type="term" value="F:serine-type endopeptidase activity"/>
    <property type="evidence" value="ECO:0007669"/>
    <property type="project" value="InterPro"/>
</dbReference>
<evidence type="ECO:0000256" key="6">
    <source>
        <dbReference type="ARBA" id="ARBA00022801"/>
    </source>
</evidence>
<reference evidence="12" key="2">
    <citation type="submission" date="2020-09" db="EMBL/GenBank/DDBJ databases">
        <authorList>
            <person name="Sun Q."/>
            <person name="Zhou Y."/>
        </authorList>
    </citation>
    <scope>NUCLEOTIDE SEQUENCE</scope>
    <source>
        <strain evidence="12">CGMCC 1.15447</strain>
    </source>
</reference>
<evidence type="ECO:0000256" key="7">
    <source>
        <dbReference type="PIRSR" id="PIRSR600223-1"/>
    </source>
</evidence>
<dbReference type="PROSITE" id="PS00761">
    <property type="entry name" value="SPASE_I_3"/>
    <property type="match status" value="1"/>
</dbReference>
<dbReference type="PROSITE" id="PS00501">
    <property type="entry name" value="SPASE_I_1"/>
    <property type="match status" value="1"/>
</dbReference>
<feature type="transmembrane region" description="Helical" evidence="8">
    <location>
        <begin position="30"/>
        <end position="52"/>
    </location>
</feature>
<keyword evidence="8" id="KW-1133">Transmembrane helix</keyword>
<keyword evidence="5 8" id="KW-0645">Protease</keyword>
<dbReference type="PANTHER" id="PTHR43390:SF1">
    <property type="entry name" value="CHLOROPLAST PROCESSING PEPTIDASE"/>
    <property type="match status" value="1"/>
</dbReference>
<feature type="active site" evidence="7">
    <location>
        <position position="61"/>
    </location>
</feature>
<dbReference type="Proteomes" id="UP000648801">
    <property type="component" value="Unassembled WGS sequence"/>
</dbReference>
<keyword evidence="8" id="KW-0812">Transmembrane</keyword>
<dbReference type="GO" id="GO:0009003">
    <property type="term" value="F:signal peptidase activity"/>
    <property type="evidence" value="ECO:0007669"/>
    <property type="project" value="UniProtKB-EC"/>
</dbReference>
<evidence type="ECO:0000256" key="4">
    <source>
        <dbReference type="ARBA" id="ARBA00019232"/>
    </source>
</evidence>
<evidence type="ECO:0000256" key="1">
    <source>
        <dbReference type="ARBA" id="ARBA00000677"/>
    </source>
</evidence>
<evidence type="ECO:0000313" key="12">
    <source>
        <dbReference type="EMBL" id="GGA78986.1"/>
    </source>
</evidence>
<evidence type="ECO:0000256" key="8">
    <source>
        <dbReference type="RuleBase" id="RU003993"/>
    </source>
</evidence>
<evidence type="ECO:0000256" key="5">
    <source>
        <dbReference type="ARBA" id="ARBA00022670"/>
    </source>
</evidence>